<organism evidence="2 3">
    <name type="scientific">Trichoderma citrinoviride</name>
    <dbReference type="NCBI Taxonomy" id="58853"/>
    <lineage>
        <taxon>Eukaryota</taxon>
        <taxon>Fungi</taxon>
        <taxon>Dikarya</taxon>
        <taxon>Ascomycota</taxon>
        <taxon>Pezizomycotina</taxon>
        <taxon>Sordariomycetes</taxon>
        <taxon>Hypocreomycetidae</taxon>
        <taxon>Hypocreales</taxon>
        <taxon>Hypocreaceae</taxon>
        <taxon>Trichoderma</taxon>
    </lineage>
</organism>
<dbReference type="GeneID" id="36602790"/>
<name>A0A2T4AWA6_9HYPO</name>
<evidence type="ECO:0000313" key="3">
    <source>
        <dbReference type="Proteomes" id="UP000241546"/>
    </source>
</evidence>
<sequence>MSEPAADASAWDRSDARSRQPPIVNTIRRIRQACTNCIAKPGVPASALAA</sequence>
<dbReference type="AlphaFoldDB" id="A0A2T4AWA6"/>
<dbReference type="RefSeq" id="XP_024744666.1">
    <property type="nucleotide sequence ID" value="XM_024894672.1"/>
</dbReference>
<accession>A0A2T4AWA6</accession>
<proteinExistence type="predicted"/>
<dbReference type="EMBL" id="KZ680670">
    <property type="protein sequence ID" value="PTB61346.1"/>
    <property type="molecule type" value="Genomic_DNA"/>
</dbReference>
<reference evidence="3" key="1">
    <citation type="submission" date="2016-07" db="EMBL/GenBank/DDBJ databases">
        <title>Multiple horizontal gene transfer events from other fungi enriched the ability of initially mycotrophic Trichoderma (Ascomycota) to feed on dead plant biomass.</title>
        <authorList>
            <consortium name="DOE Joint Genome Institute"/>
            <person name="Atanasova L."/>
            <person name="Chenthamara K."/>
            <person name="Zhang J."/>
            <person name="Grujic M."/>
            <person name="Henrissat B."/>
            <person name="Kuo A."/>
            <person name="Aerts A."/>
            <person name="Salamov A."/>
            <person name="Lipzen A."/>
            <person name="Labutti K."/>
            <person name="Barry K."/>
            <person name="Miao Y."/>
            <person name="Rahimi M.J."/>
            <person name="Shen Q."/>
            <person name="Grigoriev I.V."/>
            <person name="Kubicek C.P."/>
            <person name="Druzhinina I.S."/>
        </authorList>
    </citation>
    <scope>NUCLEOTIDE SEQUENCE [LARGE SCALE GENOMIC DNA]</scope>
    <source>
        <strain evidence="3">TUCIM 6016</strain>
    </source>
</reference>
<keyword evidence="3" id="KW-1185">Reference proteome</keyword>
<dbReference type="Proteomes" id="UP000241546">
    <property type="component" value="Unassembled WGS sequence"/>
</dbReference>
<protein>
    <submittedName>
        <fullName evidence="2">Uncharacterized protein</fullName>
    </submittedName>
</protein>
<gene>
    <name evidence="2" type="ORF">BBK36DRAFT_1164662</name>
</gene>
<feature type="region of interest" description="Disordered" evidence="1">
    <location>
        <begin position="1"/>
        <end position="22"/>
    </location>
</feature>
<evidence type="ECO:0000313" key="2">
    <source>
        <dbReference type="EMBL" id="PTB61346.1"/>
    </source>
</evidence>
<evidence type="ECO:0000256" key="1">
    <source>
        <dbReference type="SAM" id="MobiDB-lite"/>
    </source>
</evidence>